<reference evidence="2 3" key="1">
    <citation type="submission" date="2018-09" db="EMBL/GenBank/DDBJ databases">
        <title>Marinorhizobium profundi gen. nov., sp. nov., isolated from a deep-sea sediment sample from the New Britain Trench and proposal of Marinorhizobiaceae fam. nov. in the order Rhizobiales of the class Alphaproteobacteria.</title>
        <authorList>
            <person name="Cao J."/>
        </authorList>
    </citation>
    <scope>NUCLEOTIDE SEQUENCE [LARGE SCALE GENOMIC DNA]</scope>
    <source>
        <strain evidence="2 3">WS11</strain>
    </source>
</reference>
<name>A0A3Q8XL82_9HYPH</name>
<dbReference type="NCBIfam" id="TIGR02300">
    <property type="entry name" value="FYDLN_acid"/>
    <property type="match status" value="1"/>
</dbReference>
<dbReference type="KEGG" id="abaw:D5400_02155"/>
<dbReference type="Proteomes" id="UP000268192">
    <property type="component" value="Chromosome"/>
</dbReference>
<dbReference type="OrthoDB" id="9815689at2"/>
<feature type="region of interest" description="Disordered" evidence="1">
    <location>
        <begin position="51"/>
        <end position="133"/>
    </location>
</feature>
<gene>
    <name evidence="2" type="ORF">D5400_02155</name>
</gene>
<evidence type="ECO:0000256" key="1">
    <source>
        <dbReference type="SAM" id="MobiDB-lite"/>
    </source>
</evidence>
<dbReference type="RefSeq" id="WP_126007220.1">
    <property type="nucleotide sequence ID" value="NZ_CP032509.1"/>
</dbReference>
<sequence>MAKPELGTKRVCPETGRKFYDLNRDPVVSPYTGKSYPLSYFEDTAVAKVVEAEEEEDVKELDTEGNEAETVPLEDADGDSAEKDDDLPDLDGDEEEVEIDDDDDDTFLPDDDDDDDDDMSDLIGGANEDEDES</sequence>
<evidence type="ECO:0000313" key="3">
    <source>
        <dbReference type="Proteomes" id="UP000268192"/>
    </source>
</evidence>
<dbReference type="Pfam" id="PF09538">
    <property type="entry name" value="FYDLN_acid"/>
    <property type="match status" value="1"/>
</dbReference>
<keyword evidence="3" id="KW-1185">Reference proteome</keyword>
<accession>A0A3Q8XL82</accession>
<protein>
    <submittedName>
        <fullName evidence="2">TIGR02300 family protein</fullName>
    </submittedName>
</protein>
<proteinExistence type="predicted"/>
<dbReference type="InterPro" id="IPR012644">
    <property type="entry name" value="CHP02300_FYDLN_acid"/>
</dbReference>
<evidence type="ECO:0000313" key="2">
    <source>
        <dbReference type="EMBL" id="AZN70238.1"/>
    </source>
</evidence>
<dbReference type="EMBL" id="CP032509">
    <property type="protein sequence ID" value="AZN70238.1"/>
    <property type="molecule type" value="Genomic_DNA"/>
</dbReference>
<dbReference type="AlphaFoldDB" id="A0A3Q8XL82"/>
<organism evidence="2 3">
    <name type="scientific">Georhizobium profundi</name>
    <dbReference type="NCBI Taxonomy" id="2341112"/>
    <lineage>
        <taxon>Bacteria</taxon>
        <taxon>Pseudomonadati</taxon>
        <taxon>Pseudomonadota</taxon>
        <taxon>Alphaproteobacteria</taxon>
        <taxon>Hyphomicrobiales</taxon>
        <taxon>Rhizobiaceae</taxon>
        <taxon>Georhizobium</taxon>
    </lineage>
</organism>
<feature type="compositionally biased region" description="Acidic residues" evidence="1">
    <location>
        <begin position="52"/>
        <end position="120"/>
    </location>
</feature>